<gene>
    <name evidence="1" type="ORF">bsdE14_25390</name>
</gene>
<protein>
    <submittedName>
        <fullName evidence="1">Uncharacterized protein</fullName>
    </submittedName>
</protein>
<organism evidence="1 2">
    <name type="scientific">Clostridium omnivorum</name>
    <dbReference type="NCBI Taxonomy" id="1604902"/>
    <lineage>
        <taxon>Bacteria</taxon>
        <taxon>Bacillati</taxon>
        <taxon>Bacillota</taxon>
        <taxon>Clostridia</taxon>
        <taxon>Eubacteriales</taxon>
        <taxon>Clostridiaceae</taxon>
        <taxon>Clostridium</taxon>
    </lineage>
</organism>
<dbReference type="Proteomes" id="UP001208567">
    <property type="component" value="Unassembled WGS sequence"/>
</dbReference>
<name>A0ABQ5N7E2_9CLOT</name>
<keyword evidence="2" id="KW-1185">Reference proteome</keyword>
<dbReference type="EMBL" id="BRXR01000001">
    <property type="protein sequence ID" value="GLC31129.1"/>
    <property type="molecule type" value="Genomic_DNA"/>
</dbReference>
<proteinExistence type="predicted"/>
<sequence>MYDDAKAQRVVNFINCLKNLKGQWRCVTFDLLPLKRKIIRDIFGNVKENG</sequence>
<evidence type="ECO:0000313" key="1">
    <source>
        <dbReference type="EMBL" id="GLC31129.1"/>
    </source>
</evidence>
<accession>A0ABQ5N7E2</accession>
<reference evidence="1 2" key="1">
    <citation type="journal article" date="2024" name="Int. J. Syst. Evol. Microbiol.">
        <title>Clostridium omnivorum sp. nov., isolated from anoxic soil under the treatment of reductive soil disinfestation.</title>
        <authorList>
            <person name="Ueki A."/>
            <person name="Tonouchi A."/>
            <person name="Kaku N."/>
            <person name="Honma S."/>
            <person name="Ueki K."/>
        </authorList>
    </citation>
    <scope>NUCLEOTIDE SEQUENCE [LARGE SCALE GENOMIC DNA]</scope>
    <source>
        <strain evidence="1 2">E14</strain>
    </source>
</reference>
<evidence type="ECO:0000313" key="2">
    <source>
        <dbReference type="Proteomes" id="UP001208567"/>
    </source>
</evidence>
<comment type="caution">
    <text evidence="1">The sequence shown here is derived from an EMBL/GenBank/DDBJ whole genome shotgun (WGS) entry which is preliminary data.</text>
</comment>